<keyword evidence="2" id="KW-0812">Transmembrane</keyword>
<feature type="region of interest" description="Disordered" evidence="1">
    <location>
        <begin position="1"/>
        <end position="22"/>
    </location>
</feature>
<sequence>MDGAMTPPPHPSTATPDETPVFVDPSGRRLRRVRWLTWSVFAAVAAYLVLVLSPFLGGPSIGSAFLPAPQQQDSPHAAPSRPSEQSAPGPARPAESTLASERADVPNRVGTIPIGSTATGTPAPTRTTPPATTAPAPTSSNGPTTAPTASSTDPGKSQSAPGQTRRPTRPPKP</sequence>
<keyword evidence="4" id="KW-1185">Reference proteome</keyword>
<accession>W9GQZ1</accession>
<evidence type="ECO:0000256" key="1">
    <source>
        <dbReference type="SAM" id="MobiDB-lite"/>
    </source>
</evidence>
<dbReference type="Proteomes" id="UP000019494">
    <property type="component" value="Unassembled WGS sequence"/>
</dbReference>
<name>W9GQZ1_9MICO</name>
<keyword evidence="2" id="KW-1133">Transmembrane helix</keyword>
<keyword evidence="2" id="KW-0472">Membrane</keyword>
<feature type="compositionally biased region" description="Pro residues" evidence="1">
    <location>
        <begin position="1"/>
        <end position="11"/>
    </location>
</feature>
<gene>
    <name evidence="3" type="ORF">N864_00095</name>
</gene>
<evidence type="ECO:0000313" key="4">
    <source>
        <dbReference type="Proteomes" id="UP000019494"/>
    </source>
</evidence>
<reference evidence="4" key="1">
    <citation type="submission" date="2013-08" db="EMBL/GenBank/DDBJ databases">
        <title>Intrasporangium oryzae NRRL B-24470.</title>
        <authorList>
            <person name="Liu H."/>
            <person name="Wang G."/>
        </authorList>
    </citation>
    <scope>NUCLEOTIDE SEQUENCE [LARGE SCALE GENOMIC DNA]</scope>
    <source>
        <strain evidence="4">Q5-1</strain>
    </source>
</reference>
<evidence type="ECO:0000313" key="3">
    <source>
        <dbReference type="EMBL" id="EWT07482.1"/>
    </source>
</evidence>
<comment type="caution">
    <text evidence="3">The sequence shown here is derived from an EMBL/GenBank/DDBJ whole genome shotgun (WGS) entry which is preliminary data.</text>
</comment>
<dbReference type="EMBL" id="AWQS01000011">
    <property type="protein sequence ID" value="EWT07482.1"/>
    <property type="molecule type" value="Genomic_DNA"/>
</dbReference>
<feature type="compositionally biased region" description="Low complexity" evidence="1">
    <location>
        <begin position="115"/>
        <end position="155"/>
    </location>
</feature>
<organism evidence="3 4">
    <name type="scientific">Intrasporangium chromatireducens Q5-1</name>
    <dbReference type="NCBI Taxonomy" id="584657"/>
    <lineage>
        <taxon>Bacteria</taxon>
        <taxon>Bacillati</taxon>
        <taxon>Actinomycetota</taxon>
        <taxon>Actinomycetes</taxon>
        <taxon>Micrococcales</taxon>
        <taxon>Intrasporangiaceae</taxon>
        <taxon>Intrasporangium</taxon>
    </lineage>
</organism>
<evidence type="ECO:0000256" key="2">
    <source>
        <dbReference type="SAM" id="Phobius"/>
    </source>
</evidence>
<feature type="region of interest" description="Disordered" evidence="1">
    <location>
        <begin position="66"/>
        <end position="173"/>
    </location>
</feature>
<dbReference type="AlphaFoldDB" id="W9GQZ1"/>
<protein>
    <submittedName>
        <fullName evidence="3">Uncharacterized protein</fullName>
    </submittedName>
</protein>
<feature type="transmembrane region" description="Helical" evidence="2">
    <location>
        <begin position="35"/>
        <end position="56"/>
    </location>
</feature>
<proteinExistence type="predicted"/>